<dbReference type="Proteomes" id="UP001169027">
    <property type="component" value="Unassembled WGS sequence"/>
</dbReference>
<organism evidence="3 4">
    <name type="scientific">Variovorax ginsengisoli</name>
    <dbReference type="NCBI Taxonomy" id="363844"/>
    <lineage>
        <taxon>Bacteria</taxon>
        <taxon>Pseudomonadati</taxon>
        <taxon>Pseudomonadota</taxon>
        <taxon>Betaproteobacteria</taxon>
        <taxon>Burkholderiales</taxon>
        <taxon>Comamonadaceae</taxon>
        <taxon>Variovorax</taxon>
    </lineage>
</organism>
<keyword evidence="1" id="KW-0732">Signal</keyword>
<dbReference type="InterPro" id="IPR025411">
    <property type="entry name" value="DUF4136"/>
</dbReference>
<feature type="signal peptide" evidence="1">
    <location>
        <begin position="1"/>
        <end position="21"/>
    </location>
</feature>
<dbReference type="Gene3D" id="3.30.160.670">
    <property type="match status" value="1"/>
</dbReference>
<evidence type="ECO:0000259" key="2">
    <source>
        <dbReference type="Pfam" id="PF13590"/>
    </source>
</evidence>
<dbReference type="PROSITE" id="PS51257">
    <property type="entry name" value="PROKAR_LIPOPROTEIN"/>
    <property type="match status" value="1"/>
</dbReference>
<name>A0ABT8RWC1_9BURK</name>
<gene>
    <name evidence="3" type="ORF">Q2T77_00345</name>
</gene>
<evidence type="ECO:0000313" key="4">
    <source>
        <dbReference type="Proteomes" id="UP001169027"/>
    </source>
</evidence>
<feature type="chain" id="PRO_5046391262" evidence="1">
    <location>
        <begin position="22"/>
        <end position="179"/>
    </location>
</feature>
<comment type="caution">
    <text evidence="3">The sequence shown here is derived from an EMBL/GenBank/DDBJ whole genome shotgun (WGS) entry which is preliminary data.</text>
</comment>
<feature type="domain" description="DUF4136" evidence="2">
    <location>
        <begin position="28"/>
        <end position="175"/>
    </location>
</feature>
<protein>
    <submittedName>
        <fullName evidence="3">DUF4136 domain-containing protein</fullName>
    </submittedName>
</protein>
<evidence type="ECO:0000256" key="1">
    <source>
        <dbReference type="SAM" id="SignalP"/>
    </source>
</evidence>
<dbReference type="Pfam" id="PF13590">
    <property type="entry name" value="DUF4136"/>
    <property type="match status" value="1"/>
</dbReference>
<sequence length="179" mass="19025">MNRRFAALAALALPLLISACASVGGPTVRIDVDPGADFSRVRTYSWVARPDGGTPLMQQRIVDGIDSRLQAKGWKLAPNGYIHVSAHVSSSEKESQGAYYNRVGYVGWGGFGPPAPNTAAPTDTYEVGTLVVEMVNAQSKRSAWRGTASGTLHDDPAKMNALLQAALDKMFTGFPSASK</sequence>
<dbReference type="RefSeq" id="WP_301802257.1">
    <property type="nucleotide sequence ID" value="NZ_JAUJZH010000001.1"/>
</dbReference>
<accession>A0ABT8RWC1</accession>
<evidence type="ECO:0000313" key="3">
    <source>
        <dbReference type="EMBL" id="MDO1530720.1"/>
    </source>
</evidence>
<keyword evidence="4" id="KW-1185">Reference proteome</keyword>
<dbReference type="EMBL" id="JAUKVY010000001">
    <property type="protein sequence ID" value="MDO1530720.1"/>
    <property type="molecule type" value="Genomic_DNA"/>
</dbReference>
<proteinExistence type="predicted"/>
<reference evidence="3" key="1">
    <citation type="submission" date="2023-06" db="EMBL/GenBank/DDBJ databases">
        <authorList>
            <person name="Jiang Y."/>
            <person name="Liu Q."/>
        </authorList>
    </citation>
    <scope>NUCLEOTIDE SEQUENCE</scope>
    <source>
        <strain evidence="3">CGMCC 1.12090</strain>
    </source>
</reference>